<gene>
    <name evidence="1" type="ORF">EA797_16030</name>
</gene>
<dbReference type="AlphaFoldDB" id="A0A3M2HGA4"/>
<dbReference type="Proteomes" id="UP000269774">
    <property type="component" value="Unassembled WGS sequence"/>
</dbReference>
<proteinExistence type="predicted"/>
<reference evidence="1 2" key="1">
    <citation type="submission" date="2018-10" db="EMBL/GenBank/DDBJ databases">
        <title>Pseudomonas zhaodongensis NEAU-ST5-21(T) genome.</title>
        <authorList>
            <person name="Peng J."/>
            <person name="Liu Z.-P."/>
        </authorList>
    </citation>
    <scope>NUCLEOTIDE SEQUENCE [LARGE SCALE GENOMIC DNA]</scope>
    <source>
        <strain evidence="1 2">NEAU-ST5-21</strain>
    </source>
</reference>
<accession>A0A3M2HGA4</accession>
<protein>
    <submittedName>
        <fullName evidence="1">Uncharacterized protein</fullName>
    </submittedName>
</protein>
<dbReference type="OrthoDB" id="7019745at2"/>
<evidence type="ECO:0000313" key="1">
    <source>
        <dbReference type="EMBL" id="RMH88761.1"/>
    </source>
</evidence>
<sequence>MFGKSSHKFEINYIFQNDPRHHIIESEEEGMSQGSAARHLLELHNGDAENSLVMPEAGADEAKILEQAEVIGITDIRVTKLVHEHEPGTTPGHYQQP</sequence>
<evidence type="ECO:0000313" key="2">
    <source>
        <dbReference type="Proteomes" id="UP000269774"/>
    </source>
</evidence>
<dbReference type="EMBL" id="RFFM01000004">
    <property type="protein sequence ID" value="RMH88761.1"/>
    <property type="molecule type" value="Genomic_DNA"/>
</dbReference>
<dbReference type="RefSeq" id="WP_122166996.1">
    <property type="nucleotide sequence ID" value="NZ_JAMOIB010000006.1"/>
</dbReference>
<organism evidence="1 2">
    <name type="scientific">Stutzerimonas zhaodongensis</name>
    <dbReference type="NCBI Taxonomy" id="1176257"/>
    <lineage>
        <taxon>Bacteria</taxon>
        <taxon>Pseudomonadati</taxon>
        <taxon>Pseudomonadota</taxon>
        <taxon>Gammaproteobacteria</taxon>
        <taxon>Pseudomonadales</taxon>
        <taxon>Pseudomonadaceae</taxon>
        <taxon>Stutzerimonas</taxon>
    </lineage>
</organism>
<name>A0A3M2HGA4_9GAMM</name>
<keyword evidence="2" id="KW-1185">Reference proteome</keyword>
<comment type="caution">
    <text evidence="1">The sequence shown here is derived from an EMBL/GenBank/DDBJ whole genome shotgun (WGS) entry which is preliminary data.</text>
</comment>